<sequence>MITRAPLLGADRIVAVRQRVDPALRCGFPDDLRRRPMQLKRNQRFCLAAVLVLGVAGWSGGAFGEESAEVSDEDEELSEADQALNKAFELHEEGDLDAAYDAFQDLADQGDAEAKVQLGWMYLEGHTMDPDMERTAELWERAAEAGHERAGQLLNAVLPGVEH</sequence>
<dbReference type="Proteomes" id="UP000000647">
    <property type="component" value="Chromosome"/>
</dbReference>
<gene>
    <name evidence="1" type="ordered locus">Hhal_1336</name>
</gene>
<protein>
    <submittedName>
        <fullName evidence="1">Sel1 domain protein repeat-containing protein</fullName>
    </submittedName>
</protein>
<dbReference type="InterPro" id="IPR011990">
    <property type="entry name" value="TPR-like_helical_dom_sf"/>
</dbReference>
<name>A1WWP1_HALHL</name>
<dbReference type="eggNOG" id="COG0790">
    <property type="taxonomic scope" value="Bacteria"/>
</dbReference>
<dbReference type="KEGG" id="hha:Hhal_1336"/>
<dbReference type="SUPFAM" id="SSF81901">
    <property type="entry name" value="HCP-like"/>
    <property type="match status" value="1"/>
</dbReference>
<dbReference type="AlphaFoldDB" id="A1WWP1"/>
<keyword evidence="2" id="KW-1185">Reference proteome</keyword>
<evidence type="ECO:0000313" key="1">
    <source>
        <dbReference type="EMBL" id="ABM62103.1"/>
    </source>
</evidence>
<proteinExistence type="predicted"/>
<dbReference type="STRING" id="349124.Hhal_1336"/>
<reference evidence="2" key="1">
    <citation type="submission" date="2006-12" db="EMBL/GenBank/DDBJ databases">
        <title>Complete sequence of Halorhodospira halophila SL1.</title>
        <authorList>
            <consortium name="US DOE Joint Genome Institute"/>
            <person name="Copeland A."/>
            <person name="Lucas S."/>
            <person name="Lapidus A."/>
            <person name="Barry K."/>
            <person name="Detter J.C."/>
            <person name="Glavina del Rio T."/>
            <person name="Hammon N."/>
            <person name="Israni S."/>
            <person name="Dalin E."/>
            <person name="Tice H."/>
            <person name="Pitluck S."/>
            <person name="Saunders E."/>
            <person name="Brettin T."/>
            <person name="Bruce D."/>
            <person name="Han C."/>
            <person name="Tapia R."/>
            <person name="Schmutz J."/>
            <person name="Larimer F."/>
            <person name="Land M."/>
            <person name="Hauser L."/>
            <person name="Kyrpides N."/>
            <person name="Mikhailova N."/>
            <person name="Hoff W."/>
            <person name="Richardson P."/>
        </authorList>
    </citation>
    <scope>NUCLEOTIDE SEQUENCE [LARGE SCALE GENOMIC DNA]</scope>
    <source>
        <strain evidence="2">DSM 244 / SL1</strain>
    </source>
</reference>
<organism evidence="1 2">
    <name type="scientific">Halorhodospira halophila (strain DSM 244 / SL1)</name>
    <name type="common">Ectothiorhodospira halophila (strain DSM 244 / SL1)</name>
    <dbReference type="NCBI Taxonomy" id="349124"/>
    <lineage>
        <taxon>Bacteria</taxon>
        <taxon>Pseudomonadati</taxon>
        <taxon>Pseudomonadota</taxon>
        <taxon>Gammaproteobacteria</taxon>
        <taxon>Chromatiales</taxon>
        <taxon>Ectothiorhodospiraceae</taxon>
        <taxon>Halorhodospira</taxon>
    </lineage>
</organism>
<dbReference type="InterPro" id="IPR006597">
    <property type="entry name" value="Sel1-like"/>
</dbReference>
<accession>A1WWP1</accession>
<evidence type="ECO:0000313" key="2">
    <source>
        <dbReference type="Proteomes" id="UP000000647"/>
    </source>
</evidence>
<reference evidence="1 2" key="2">
    <citation type="journal article" date="2013" name="Stand. Genomic Sci.">
        <title>Complete genome sequence of Halorhodospira halophila SL1.</title>
        <authorList>
            <person name="Challacombe J.F."/>
            <person name="Majid S."/>
            <person name="Deole R."/>
            <person name="Brettin T.S."/>
            <person name="Bruce D."/>
            <person name="Delano S.F."/>
            <person name="Detter J.C."/>
            <person name="Gleasner C.D."/>
            <person name="Han C.S."/>
            <person name="Misra M."/>
            <person name="Reitenga K.G."/>
            <person name="Mikhailova N."/>
            <person name="Woyke T."/>
            <person name="Pitluck S."/>
            <person name="Nolan M."/>
            <person name="Land M.L."/>
            <person name="Saunders E."/>
            <person name="Tapia R."/>
            <person name="Lapidus A."/>
            <person name="Ivanova N."/>
            <person name="Hoff W.D."/>
        </authorList>
    </citation>
    <scope>NUCLEOTIDE SEQUENCE [LARGE SCALE GENOMIC DNA]</scope>
    <source>
        <strain evidence="2">DSM 244 / SL1</strain>
    </source>
</reference>
<dbReference type="HOGENOM" id="CLU_1624821_0_0_6"/>
<dbReference type="Gene3D" id="1.25.40.10">
    <property type="entry name" value="Tetratricopeptide repeat domain"/>
    <property type="match status" value="1"/>
</dbReference>
<dbReference type="SMART" id="SM00671">
    <property type="entry name" value="SEL1"/>
    <property type="match status" value="1"/>
</dbReference>
<dbReference type="EMBL" id="CP000544">
    <property type="protein sequence ID" value="ABM62103.1"/>
    <property type="molecule type" value="Genomic_DNA"/>
</dbReference>